<accession>A0A5N5WVH1</accession>
<protein>
    <submittedName>
        <fullName evidence="2">Uncharacterized protein</fullName>
    </submittedName>
</protein>
<keyword evidence="1" id="KW-0812">Transmembrane</keyword>
<feature type="transmembrane region" description="Helical" evidence="1">
    <location>
        <begin position="71"/>
        <end position="93"/>
    </location>
</feature>
<dbReference type="EMBL" id="ML732263">
    <property type="protein sequence ID" value="KAB8071785.1"/>
    <property type="molecule type" value="Genomic_DNA"/>
</dbReference>
<keyword evidence="3" id="KW-1185">Reference proteome</keyword>
<keyword evidence="1" id="KW-1133">Transmembrane helix</keyword>
<sequence>MLLLAAVYPCCIVCNFTIPIAILIQLWQRCIDNTCNWVTPYWPLPQKVVLYYLRDAYLQLWLALRTCHNPFSIILFLPLLFLFFHPSCIPSFVPLTSTFSSPVTRSDIQIQLLSCFHLLVASF</sequence>
<keyword evidence="1" id="KW-0472">Membrane</keyword>
<dbReference type="AlphaFoldDB" id="A0A5N5WVH1"/>
<dbReference type="Proteomes" id="UP000326565">
    <property type="component" value="Unassembled WGS sequence"/>
</dbReference>
<proteinExistence type="predicted"/>
<gene>
    <name evidence="2" type="ORF">BDV29DRAFT_12639</name>
</gene>
<reference evidence="2 3" key="1">
    <citation type="submission" date="2019-04" db="EMBL/GenBank/DDBJ databases">
        <title>Friends and foes A comparative genomics study of 23 Aspergillus species from section Flavi.</title>
        <authorList>
            <consortium name="DOE Joint Genome Institute"/>
            <person name="Kjaerbolling I."/>
            <person name="Vesth T."/>
            <person name="Frisvad J.C."/>
            <person name="Nybo J.L."/>
            <person name="Theobald S."/>
            <person name="Kildgaard S."/>
            <person name="Isbrandt T."/>
            <person name="Kuo A."/>
            <person name="Sato A."/>
            <person name="Lyhne E.K."/>
            <person name="Kogle M.E."/>
            <person name="Wiebenga A."/>
            <person name="Kun R.S."/>
            <person name="Lubbers R.J."/>
            <person name="Makela M.R."/>
            <person name="Barry K."/>
            <person name="Chovatia M."/>
            <person name="Clum A."/>
            <person name="Daum C."/>
            <person name="Haridas S."/>
            <person name="He G."/>
            <person name="LaButti K."/>
            <person name="Lipzen A."/>
            <person name="Mondo S."/>
            <person name="Riley R."/>
            <person name="Salamov A."/>
            <person name="Simmons B.A."/>
            <person name="Magnuson J.K."/>
            <person name="Henrissat B."/>
            <person name="Mortensen U.H."/>
            <person name="Larsen T.O."/>
            <person name="Devries R.P."/>
            <person name="Grigoriev I.V."/>
            <person name="Machida M."/>
            <person name="Baker S.E."/>
            <person name="Andersen M.R."/>
        </authorList>
    </citation>
    <scope>NUCLEOTIDE SEQUENCE [LARGE SCALE GENOMIC DNA]</scope>
    <source>
        <strain evidence="2 3">CBS 151.66</strain>
    </source>
</reference>
<organism evidence="2 3">
    <name type="scientific">Aspergillus leporis</name>
    <dbReference type="NCBI Taxonomy" id="41062"/>
    <lineage>
        <taxon>Eukaryota</taxon>
        <taxon>Fungi</taxon>
        <taxon>Dikarya</taxon>
        <taxon>Ascomycota</taxon>
        <taxon>Pezizomycotina</taxon>
        <taxon>Eurotiomycetes</taxon>
        <taxon>Eurotiomycetidae</taxon>
        <taxon>Eurotiales</taxon>
        <taxon>Aspergillaceae</taxon>
        <taxon>Aspergillus</taxon>
        <taxon>Aspergillus subgen. Circumdati</taxon>
    </lineage>
</organism>
<evidence type="ECO:0000313" key="3">
    <source>
        <dbReference type="Proteomes" id="UP000326565"/>
    </source>
</evidence>
<feature type="transmembrane region" description="Helical" evidence="1">
    <location>
        <begin position="6"/>
        <end position="27"/>
    </location>
</feature>
<name>A0A5N5WVH1_9EURO</name>
<evidence type="ECO:0000256" key="1">
    <source>
        <dbReference type="SAM" id="Phobius"/>
    </source>
</evidence>
<evidence type="ECO:0000313" key="2">
    <source>
        <dbReference type="EMBL" id="KAB8071785.1"/>
    </source>
</evidence>